<evidence type="ECO:0000313" key="3">
    <source>
        <dbReference type="EMBL" id="MFH5245610.1"/>
    </source>
</evidence>
<comment type="caution">
    <text evidence="3">The sequence shown here is derived from an EMBL/GenBank/DDBJ whole genome shotgun (WGS) entry which is preliminary data.</text>
</comment>
<feature type="compositionally biased region" description="Pro residues" evidence="1">
    <location>
        <begin position="28"/>
        <end position="38"/>
    </location>
</feature>
<name>A0ABW7KT41_9NOCA</name>
<sequence length="64" mass="6989">MGGAFLGLILLVLRALVRVGGTRYPPNMMLPPTNPAAPEPGWYVDGSGTTRWHEGREWTDIAKP</sequence>
<keyword evidence="5" id="KW-1185">Reference proteome</keyword>
<dbReference type="EMBL" id="JBIMSP010000085">
    <property type="protein sequence ID" value="MFH5245610.1"/>
    <property type="molecule type" value="Genomic_DNA"/>
</dbReference>
<evidence type="ECO:0000313" key="4">
    <source>
        <dbReference type="Proteomes" id="UP001609176"/>
    </source>
</evidence>
<reference evidence="4 5" key="1">
    <citation type="submission" date="2024-10" db="EMBL/GenBank/DDBJ databases">
        <authorList>
            <person name="Riesco R."/>
        </authorList>
    </citation>
    <scope>NUCLEOTIDE SEQUENCE [LARGE SCALE GENOMIC DNA]</scope>
    <source>
        <strain evidence="3 4">NCIMB 15448</strain>
        <strain evidence="2 5">NCIMB 15450</strain>
    </source>
</reference>
<evidence type="ECO:0000313" key="2">
    <source>
        <dbReference type="EMBL" id="MFH5231045.1"/>
    </source>
</evidence>
<gene>
    <name evidence="3" type="ORF">ACHIPV_27595</name>
    <name evidence="2" type="ORF">ACHIRB_21125</name>
</gene>
<organism evidence="3 4">
    <name type="scientific">Antrihabitans spumae</name>
    <dbReference type="NCBI Taxonomy" id="3373370"/>
    <lineage>
        <taxon>Bacteria</taxon>
        <taxon>Bacillati</taxon>
        <taxon>Actinomycetota</taxon>
        <taxon>Actinomycetes</taxon>
        <taxon>Mycobacteriales</taxon>
        <taxon>Nocardiaceae</taxon>
        <taxon>Antrihabitans</taxon>
    </lineage>
</organism>
<dbReference type="Proteomes" id="UP001609219">
    <property type="component" value="Unassembled WGS sequence"/>
</dbReference>
<proteinExistence type="predicted"/>
<dbReference type="RefSeq" id="WP_395126371.1">
    <property type="nucleotide sequence ID" value="NZ_JBIMSN010000097.1"/>
</dbReference>
<feature type="region of interest" description="Disordered" evidence="1">
    <location>
        <begin position="27"/>
        <end position="50"/>
    </location>
</feature>
<accession>A0ABW7KT41</accession>
<evidence type="ECO:0008006" key="6">
    <source>
        <dbReference type="Google" id="ProtNLM"/>
    </source>
</evidence>
<dbReference type="EMBL" id="JBIMSN010000097">
    <property type="protein sequence ID" value="MFH5231045.1"/>
    <property type="molecule type" value="Genomic_DNA"/>
</dbReference>
<protein>
    <recommendedName>
        <fullName evidence="6">DUF2510 domain-containing protein</fullName>
    </recommendedName>
</protein>
<evidence type="ECO:0000313" key="5">
    <source>
        <dbReference type="Proteomes" id="UP001609219"/>
    </source>
</evidence>
<dbReference type="Proteomes" id="UP001609176">
    <property type="component" value="Unassembled WGS sequence"/>
</dbReference>
<evidence type="ECO:0000256" key="1">
    <source>
        <dbReference type="SAM" id="MobiDB-lite"/>
    </source>
</evidence>